<evidence type="ECO:0000313" key="3">
    <source>
        <dbReference type="EMBL" id="KZP14536.1"/>
    </source>
</evidence>
<name>A0A166DBQ4_9AGAM</name>
<dbReference type="InterPro" id="IPR019734">
    <property type="entry name" value="TPR_rpt"/>
</dbReference>
<dbReference type="InterPro" id="IPR011990">
    <property type="entry name" value="TPR-like_helical_dom_sf"/>
</dbReference>
<dbReference type="Gene3D" id="1.25.40.10">
    <property type="entry name" value="Tetratricopeptide repeat domain"/>
    <property type="match status" value="4"/>
</dbReference>
<dbReference type="InterPro" id="IPR027417">
    <property type="entry name" value="P-loop_NTPase"/>
</dbReference>
<feature type="domain" description="NACHT" evidence="2">
    <location>
        <begin position="285"/>
        <end position="430"/>
    </location>
</feature>
<gene>
    <name evidence="3" type="ORF">FIBSPDRAFT_1048751</name>
</gene>
<dbReference type="InterPro" id="IPR026000">
    <property type="entry name" value="Apc5_dom"/>
</dbReference>
<dbReference type="InterPro" id="IPR059179">
    <property type="entry name" value="MLKL-like_MCAfunc"/>
</dbReference>
<dbReference type="InterPro" id="IPR007111">
    <property type="entry name" value="NACHT_NTPase"/>
</dbReference>
<dbReference type="Pfam" id="PF13374">
    <property type="entry name" value="TPR_10"/>
    <property type="match status" value="1"/>
</dbReference>
<dbReference type="Pfam" id="PF24883">
    <property type="entry name" value="NPHP3_N"/>
    <property type="match status" value="1"/>
</dbReference>
<proteinExistence type="predicted"/>
<dbReference type="OrthoDB" id="3038309at2759"/>
<sequence length="1314" mass="143201">MSQADRLLAASRIREDALTLLQLAEAITLDSSPAPKGVAVTSLAIVASVAKFKSNRKAWASFGRHILNAVASVMHSLGDLETFDQREIAKESMTKLLEVLRTIQTAINKLQNMNLFKRMRIYSKDPETMAEMKKQLDLAIIPFSLEAHNSDEEMQSEHLLEIIAEIYKDTSIPQYVVARSSAEDVNEMPIASQNPSSLSPKPAVVFNTSSTSGGTVLNVAGDYNVYGLADEQSAINSSIAIKVALDKLAYAHGASWDPELVCLPGTRTNILSMIRAWSRSLDSQNVFWLSGVAGSGKSAIAHTIAKMLHEDSLLASSFFFNREFDSRSTTQLLFSTIARDIAARHPIIAADISTALEDDPALPSASLARQFDAFIAQPLRRHKFDQPIVVVIDALDEGVQDDSGSPLLSLLRDKVAELAPQLRVLITSRPTRNITQYLSKKDHIASHTMAVDSPENRQDIETYIDAQVRDMTIAAEMGSPWPDEALVRDLKVLAEGLFIWIVTIFAYLRSTHKPRAKLRALLSNSDVSGALSPRKKMDALYAAILEACGDWDDPDFRADYVMFIGAIMAAKRPLSLGALHALHGGTQEMAPEHLLRRFGSVLLGLDAEGETIRILHLSFREFITDRADNSQFTQKFYLSEKAHGGRLAKLCLQTMVREITSVGISGTGYLLKDEDDGPGIPEVTGVSEQLLYCSEYWIDHISDVEDPDSGIVEVLREFLTRHSISWTEIVSSSRVFRGSMAAWPWLEAHAPELKAQHHNELNAGVLRSLSGRLSYASRHKEALTAIQESVFMLRNVAAERPAAFNAVLAESLNDLSNCLFDLGRQEEALAAIQETVGLHRALATERPAALNADLAASLTNLSNHLSNHGRQEEALAAIQEAVGLRRALAAERPAAFNAVLALSLNNLSNRLPVHGRQEEALAVIQEAVGLRRALAAERPAAFITGLGLSLNNLSNRLPVHGRQEEALAVIQEAVGLRRALAAERPAAFHADLAQSLNNLSNHLSEHGRQEEALAAIQEAVGLRRALAAERPAAFNSDLAQSLTNLSHHLSNHGRQEEALAAIQKAVGLHRALATERPAAFNAVLAASLTNLSNHLSNHGRQEEALAAIQEAVGLHRALATERPAAFNADLAASLTNLSNHLSNHGRQEEALVAIQEAVGLHRALAAERPAAFNAVLADSLNYLSIRLSDHGRQKEALAAIQEAVVLHRALATERPAAFNAGLALSIYNLTLCLSDHGREEEALAAIQEAVDLFRALAADRPARYNAHLIKALEQLSDCLVEDGREQEAEEVSRELADLQYLDGHSIRSEGSLSS</sequence>
<evidence type="ECO:0000259" key="2">
    <source>
        <dbReference type="PROSITE" id="PS50837"/>
    </source>
</evidence>
<dbReference type="PANTHER" id="PTHR10039">
    <property type="entry name" value="AMELOGENIN"/>
    <property type="match status" value="1"/>
</dbReference>
<dbReference type="SUPFAM" id="SSF52540">
    <property type="entry name" value="P-loop containing nucleoside triphosphate hydrolases"/>
    <property type="match status" value="1"/>
</dbReference>
<keyword evidence="1" id="KW-0677">Repeat</keyword>
<dbReference type="InterPro" id="IPR056884">
    <property type="entry name" value="NPHP3-like_N"/>
</dbReference>
<accession>A0A166DBQ4</accession>
<dbReference type="Gene3D" id="3.40.50.300">
    <property type="entry name" value="P-loop containing nucleotide triphosphate hydrolases"/>
    <property type="match status" value="1"/>
</dbReference>
<organism evidence="3">
    <name type="scientific">Athelia psychrophila</name>
    <dbReference type="NCBI Taxonomy" id="1759441"/>
    <lineage>
        <taxon>Eukaryota</taxon>
        <taxon>Fungi</taxon>
        <taxon>Dikarya</taxon>
        <taxon>Basidiomycota</taxon>
        <taxon>Agaricomycotina</taxon>
        <taxon>Agaricomycetes</taxon>
        <taxon>Agaricomycetidae</taxon>
        <taxon>Atheliales</taxon>
        <taxon>Atheliaceae</taxon>
        <taxon>Athelia</taxon>
    </lineage>
</organism>
<reference evidence="3" key="1">
    <citation type="journal article" date="2016" name="Mol. Biol. Evol.">
        <title>Comparative Genomics of Early-Diverging Mushroom-Forming Fungi Provides Insights into the Origins of Lignocellulose Decay Capabilities.</title>
        <authorList>
            <person name="Nagy L.G."/>
            <person name="Riley R."/>
            <person name="Tritt A."/>
            <person name="Adam C."/>
            <person name="Daum C."/>
            <person name="Floudas D."/>
            <person name="Sun H."/>
            <person name="Yadav J.S."/>
            <person name="Pangilinan J."/>
            <person name="Larsson K.H."/>
            <person name="Matsuura K."/>
            <person name="Barry K."/>
            <person name="Labutti K."/>
            <person name="Kuo R."/>
            <person name="Ohm R.A."/>
            <person name="Bhattacharya S.S."/>
            <person name="Shirouzu T."/>
            <person name="Yoshinaga Y."/>
            <person name="Martin F.M."/>
            <person name="Grigoriev I.V."/>
            <person name="Hibbett D.S."/>
        </authorList>
    </citation>
    <scope>NUCLEOTIDE SEQUENCE [LARGE SCALE GENOMIC DNA]</scope>
    <source>
        <strain evidence="3">CBS 109695</strain>
    </source>
</reference>
<dbReference type="Pfam" id="PF12862">
    <property type="entry name" value="ANAPC5"/>
    <property type="match status" value="5"/>
</dbReference>
<protein>
    <submittedName>
        <fullName evidence="3">TPR-like protein</fullName>
    </submittedName>
</protein>
<evidence type="ECO:0000256" key="1">
    <source>
        <dbReference type="ARBA" id="ARBA00022737"/>
    </source>
</evidence>
<dbReference type="CDD" id="cd21037">
    <property type="entry name" value="MLKL_NTD"/>
    <property type="match status" value="1"/>
</dbReference>
<dbReference type="EMBL" id="KV417616">
    <property type="protein sequence ID" value="KZP14536.1"/>
    <property type="molecule type" value="Genomic_DNA"/>
</dbReference>
<dbReference type="SMART" id="SM00028">
    <property type="entry name" value="TPR"/>
    <property type="match status" value="8"/>
</dbReference>
<dbReference type="PANTHER" id="PTHR10039:SF17">
    <property type="entry name" value="FUNGAL STAND N-TERMINAL GOODBYE DOMAIN-CONTAINING PROTEIN-RELATED"/>
    <property type="match status" value="1"/>
</dbReference>
<dbReference type="PROSITE" id="PS50837">
    <property type="entry name" value="NACHT"/>
    <property type="match status" value="1"/>
</dbReference>
<dbReference type="SUPFAM" id="SSF48452">
    <property type="entry name" value="TPR-like"/>
    <property type="match status" value="4"/>
</dbReference>